<dbReference type="GO" id="GO:0000049">
    <property type="term" value="F:tRNA binding"/>
    <property type="evidence" value="ECO:0007669"/>
    <property type="project" value="TreeGrafter"/>
</dbReference>
<reference evidence="1 2" key="1">
    <citation type="submission" date="2019-04" db="EMBL/GenBank/DDBJ databases">
        <title>Annotation for the trematode Fasciola gigantica.</title>
        <authorList>
            <person name="Choi Y.-J."/>
        </authorList>
    </citation>
    <scope>NUCLEOTIDE SEQUENCE [LARGE SCALE GENOMIC DNA]</scope>
    <source>
        <strain evidence="1">Uganda_cow_1</strain>
    </source>
</reference>
<accession>A0A504YU15</accession>
<name>A0A504YU15_FASGI</name>
<dbReference type="InterPro" id="IPR051608">
    <property type="entry name" value="RQC_Subunit_NEMF"/>
</dbReference>
<comment type="caution">
    <text evidence="1">The sequence shown here is derived from an EMBL/GenBank/DDBJ whole genome shotgun (WGS) entry which is preliminary data.</text>
</comment>
<dbReference type="Pfam" id="PF05833">
    <property type="entry name" value="NFACT_N"/>
    <property type="match status" value="1"/>
</dbReference>
<dbReference type="Gene3D" id="2.30.310.10">
    <property type="entry name" value="ibrinogen binding protein from staphylococcus aureus domain"/>
    <property type="match status" value="1"/>
</dbReference>
<dbReference type="AlphaFoldDB" id="A0A504YU15"/>
<dbReference type="PANTHER" id="PTHR15239">
    <property type="entry name" value="NUCLEAR EXPORT MEDIATOR FACTOR NEMF"/>
    <property type="match status" value="1"/>
</dbReference>
<keyword evidence="2" id="KW-1185">Reference proteome</keyword>
<dbReference type="OrthoDB" id="207084at2759"/>
<dbReference type="EMBL" id="SUNJ01008117">
    <property type="protein sequence ID" value="TPP61477.1"/>
    <property type="molecule type" value="Genomic_DNA"/>
</dbReference>
<evidence type="ECO:0000313" key="1">
    <source>
        <dbReference type="EMBL" id="TPP61477.1"/>
    </source>
</evidence>
<proteinExistence type="predicted"/>
<dbReference type="Proteomes" id="UP000316759">
    <property type="component" value="Unassembled WGS sequence"/>
</dbReference>
<gene>
    <name evidence="1" type="ORF">FGIG_08485</name>
</gene>
<dbReference type="STRING" id="46835.A0A504YU15"/>
<dbReference type="PANTHER" id="PTHR15239:SF6">
    <property type="entry name" value="RIBOSOME QUALITY CONTROL COMPLEX SUBUNIT NEMF"/>
    <property type="match status" value="1"/>
</dbReference>
<dbReference type="GO" id="GO:0072344">
    <property type="term" value="P:rescue of stalled ribosome"/>
    <property type="evidence" value="ECO:0007669"/>
    <property type="project" value="TreeGrafter"/>
</dbReference>
<feature type="non-terminal residue" evidence="1">
    <location>
        <position position="1"/>
    </location>
</feature>
<evidence type="ECO:0000313" key="2">
    <source>
        <dbReference type="Proteomes" id="UP000316759"/>
    </source>
</evidence>
<protein>
    <submittedName>
        <fullName evidence="1">Nuclear export mediator factor NEMF</fullName>
    </submittedName>
</protein>
<dbReference type="GO" id="GO:1990112">
    <property type="term" value="C:RQC complex"/>
    <property type="evidence" value="ECO:0007669"/>
    <property type="project" value="TreeGrafter"/>
</dbReference>
<dbReference type="GO" id="GO:1990116">
    <property type="term" value="P:ribosome-associated ubiquitin-dependent protein catabolic process"/>
    <property type="evidence" value="ECO:0007669"/>
    <property type="project" value="TreeGrafter"/>
</dbReference>
<dbReference type="GO" id="GO:0043023">
    <property type="term" value="F:ribosomal large subunit binding"/>
    <property type="evidence" value="ECO:0007669"/>
    <property type="project" value="TreeGrafter"/>
</dbReference>
<organism evidence="1 2">
    <name type="scientific">Fasciola gigantica</name>
    <name type="common">Giant liver fluke</name>
    <dbReference type="NCBI Taxonomy" id="46835"/>
    <lineage>
        <taxon>Eukaryota</taxon>
        <taxon>Metazoa</taxon>
        <taxon>Spiralia</taxon>
        <taxon>Lophotrochozoa</taxon>
        <taxon>Platyhelminthes</taxon>
        <taxon>Trematoda</taxon>
        <taxon>Digenea</taxon>
        <taxon>Plagiorchiida</taxon>
        <taxon>Echinostomata</taxon>
        <taxon>Echinostomatoidea</taxon>
        <taxon>Fasciolidae</taxon>
        <taxon>Fasciola</taxon>
    </lineage>
</organism>
<sequence>IIGQRVNNVYDINAKTYLLKLSRSVRFILTAILIQNGSGEQKSVLLLESGARVHLTEYEWAKNPMPSGFSMKLRKHIRNKKVAQISQIGLDRIVDFQFGFDEGAYHLIVEFYDRGNMFLTDWTYTILHLLRPWTDANQDVRYAAHEIYPADMARPVPDGLRNLKDVNSVERLSLAVFSHIIGTKGPWTFDRTSDPSMRPVQKALATQFPYGQATIEHCCRRAQQNVLSELNRLREKVREGANVEDDIEFEKLQKMYAHHWAFALRELLLHIQDRSDKYPDEKGGYVFGKKYSNEEELSSQEDFHPFLFEQLRTKPHTSFDTFNKVSHFAFELLHH</sequence>